<dbReference type="PANTHER" id="PTHR35936:SF25">
    <property type="entry name" value="ABC TRANSPORTER SUBSTRATE-BINDING PROTEIN"/>
    <property type="match status" value="1"/>
</dbReference>
<evidence type="ECO:0000256" key="1">
    <source>
        <dbReference type="ARBA" id="ARBA00022729"/>
    </source>
</evidence>
<feature type="domain" description="Solute-binding protein family 3/N-terminal" evidence="2">
    <location>
        <begin position="76"/>
        <end position="311"/>
    </location>
</feature>
<dbReference type="Proteomes" id="UP000252038">
    <property type="component" value="Chromosome"/>
</dbReference>
<dbReference type="SMART" id="SM00062">
    <property type="entry name" value="PBPb"/>
    <property type="match status" value="1"/>
</dbReference>
<organism evidence="3 4">
    <name type="scientific">Chromobacterium phragmitis</name>
    <dbReference type="NCBI Taxonomy" id="2202141"/>
    <lineage>
        <taxon>Bacteria</taxon>
        <taxon>Pseudomonadati</taxon>
        <taxon>Pseudomonadota</taxon>
        <taxon>Betaproteobacteria</taxon>
        <taxon>Neisseriales</taxon>
        <taxon>Chromobacteriaceae</taxon>
        <taxon>Chromobacterium</taxon>
    </lineage>
</organism>
<evidence type="ECO:0000313" key="4">
    <source>
        <dbReference type="Proteomes" id="UP000252038"/>
    </source>
</evidence>
<protein>
    <recommendedName>
        <fullName evidence="2">Solute-binding protein family 3/N-terminal domain-containing protein</fullName>
    </recommendedName>
</protein>
<dbReference type="SUPFAM" id="SSF53850">
    <property type="entry name" value="Periplasmic binding protein-like II"/>
    <property type="match status" value="1"/>
</dbReference>
<dbReference type="Gene3D" id="3.40.190.10">
    <property type="entry name" value="Periplasmic binding protein-like II"/>
    <property type="match status" value="2"/>
</dbReference>
<dbReference type="EMBL" id="CP029554">
    <property type="protein sequence ID" value="AXE33533.1"/>
    <property type="molecule type" value="Genomic_DNA"/>
</dbReference>
<evidence type="ECO:0000313" key="3">
    <source>
        <dbReference type="EMBL" id="AXE33533.1"/>
    </source>
</evidence>
<accession>A0A344UE35</accession>
<dbReference type="InterPro" id="IPR001638">
    <property type="entry name" value="Solute-binding_3/MltF_N"/>
</dbReference>
<dbReference type="AlphaFoldDB" id="A0A344UE35"/>
<gene>
    <name evidence="3" type="ORF">DK843_03885</name>
</gene>
<name>A0A344UE35_9NEIS</name>
<keyword evidence="1" id="KW-0732">Signal</keyword>
<dbReference type="KEGG" id="chrb:DK843_03885"/>
<dbReference type="PANTHER" id="PTHR35936">
    <property type="entry name" value="MEMBRANE-BOUND LYTIC MUREIN TRANSGLYCOSYLASE F"/>
    <property type="match status" value="1"/>
</dbReference>
<sequence length="331" mass="36247">MAIQTGRRRACRLPWEGRPRRDEGRGRRCDGYHAKRGGTARAVRGRPRGCFPMRRHAVFALFLLGSFGAQAEAGGEIRVALFDYCPYVCDPAAEGGKQGIAVEVLKAIYQPLGYKLSFRRSNFKRALLSVEEGSFDVIPMLNPNNSRSIALSGESWISLVQTFYVKRGKRWRYRGLDSLHGRVVGTIAGYNYGSVSPEYENYLVAGKQASDGSVVSIASGDSVLNMLKLIDAGRVDVFNEDAFTVDYMVGQRHLRGRFSAAGVLGRLPQYTGFSKKNPQTPKWIGIFDKGIQRLARSGEFDAILLGYGLRGAGQGEPAAAQATGKRSVGVP</sequence>
<evidence type="ECO:0000259" key="2">
    <source>
        <dbReference type="SMART" id="SM00062"/>
    </source>
</evidence>
<reference evidence="3 4" key="1">
    <citation type="submission" date="2018-05" db="EMBL/GenBank/DDBJ databases">
        <title>Genome sequencing, assembly and analysis of the novel insecticidal bacterium, Chromobacterium phragmitis.</title>
        <authorList>
            <person name="Sparks M.E."/>
            <person name="Blackburn M.B."/>
            <person name="Gundersen-Rindal D.E."/>
        </authorList>
    </citation>
    <scope>NUCLEOTIDE SEQUENCE [LARGE SCALE GENOMIC DNA]</scope>
    <source>
        <strain evidence="3">IIBBL 274-1</strain>
    </source>
</reference>
<proteinExistence type="predicted"/>
<dbReference type="Pfam" id="PF00497">
    <property type="entry name" value="SBP_bac_3"/>
    <property type="match status" value="1"/>
</dbReference>